<accession>A0A346Y5R0</accession>
<dbReference type="KEGG" id="euz:DVS28_b0037"/>
<gene>
    <name evidence="2" type="ORF">DVS28_b0037</name>
</gene>
<keyword evidence="3" id="KW-1185">Reference proteome</keyword>
<evidence type="ECO:0000256" key="1">
    <source>
        <dbReference type="SAM" id="MobiDB-lite"/>
    </source>
</evidence>
<name>A0A346Y5R0_9ACTN</name>
<dbReference type="Proteomes" id="UP000264006">
    <property type="component" value="Plasmid pEDY32-46I"/>
</dbReference>
<dbReference type="AlphaFoldDB" id="A0A346Y5R0"/>
<feature type="region of interest" description="Disordered" evidence="1">
    <location>
        <begin position="1"/>
        <end position="30"/>
    </location>
</feature>
<organism evidence="2 3">
    <name type="scientific">Euzebya pacifica</name>
    <dbReference type="NCBI Taxonomy" id="1608957"/>
    <lineage>
        <taxon>Bacteria</taxon>
        <taxon>Bacillati</taxon>
        <taxon>Actinomycetota</taxon>
        <taxon>Nitriliruptoria</taxon>
        <taxon>Euzebyales</taxon>
    </lineage>
</organism>
<protein>
    <submittedName>
        <fullName evidence="2">Uncharacterized protein</fullName>
    </submittedName>
</protein>
<evidence type="ECO:0000313" key="3">
    <source>
        <dbReference type="Proteomes" id="UP000264006"/>
    </source>
</evidence>
<keyword evidence="2" id="KW-0614">Plasmid</keyword>
<dbReference type="RefSeq" id="WP_164711052.1">
    <property type="nucleotide sequence ID" value="NZ_CP031166.1"/>
</dbReference>
<geneLocation type="plasmid" evidence="3">
    <name>pedy32-46i</name>
</geneLocation>
<dbReference type="EMBL" id="CP031166">
    <property type="protein sequence ID" value="AXV09807.1"/>
    <property type="molecule type" value="Genomic_DNA"/>
</dbReference>
<sequence length="51" mass="5564">MNTTSQRIRTTTRRLRDGTPDQTGPTTGHRIGCSCFDGSAYRLLADAAAQH</sequence>
<proteinExistence type="predicted"/>
<evidence type="ECO:0000313" key="2">
    <source>
        <dbReference type="EMBL" id="AXV09807.1"/>
    </source>
</evidence>
<reference evidence="2 3" key="1">
    <citation type="submission" date="2018-09" db="EMBL/GenBank/DDBJ databases">
        <title>Complete genome sequence of Euzebya sp. DY32-46 isolated from seawater of Pacific Ocean.</title>
        <authorList>
            <person name="Xu L."/>
            <person name="Wu Y.-H."/>
            <person name="Xu X.-W."/>
        </authorList>
    </citation>
    <scope>NUCLEOTIDE SEQUENCE [LARGE SCALE GENOMIC DNA]</scope>
    <source>
        <strain evidence="2 3">DY32-46</strain>
        <plasmid evidence="3">pedy32-46i</plasmid>
    </source>
</reference>